<comment type="cofactor">
    <cofactor evidence="2">
        <name>Zn(2+)</name>
        <dbReference type="ChEBI" id="CHEBI:29105"/>
    </cofactor>
</comment>
<evidence type="ECO:0000256" key="3">
    <source>
        <dbReference type="ARBA" id="ARBA00004947"/>
    </source>
</evidence>
<feature type="domain" description="Galactose-1-phosphate uridyl transferase N-terminal" evidence="15">
    <location>
        <begin position="40"/>
        <end position="198"/>
    </location>
</feature>
<dbReference type="Proteomes" id="UP001596540">
    <property type="component" value="Unassembled WGS sequence"/>
</dbReference>
<dbReference type="NCBIfam" id="TIGR00209">
    <property type="entry name" value="galT_1"/>
    <property type="match status" value="1"/>
</dbReference>
<dbReference type="InterPro" id="IPR005850">
    <property type="entry name" value="GalP_Utransf_C"/>
</dbReference>
<keyword evidence="7 14" id="KW-0808">Transferase</keyword>
<dbReference type="PIRSF" id="PIRSF000808">
    <property type="entry name" value="GalT"/>
    <property type="match status" value="1"/>
</dbReference>
<keyword evidence="11 14" id="KW-0299">Galactose metabolism</keyword>
<comment type="similarity">
    <text evidence="4 14">Belongs to the galactose-1-phosphate uridylyltransferase type 1 family.</text>
</comment>
<evidence type="ECO:0000256" key="6">
    <source>
        <dbReference type="ARBA" id="ARBA00016340"/>
    </source>
</evidence>
<comment type="catalytic activity">
    <reaction evidence="1 14">
        <text>alpha-D-galactose 1-phosphate + UDP-alpha-D-glucose = alpha-D-glucose 1-phosphate + UDP-alpha-D-galactose</text>
        <dbReference type="Rhea" id="RHEA:13989"/>
        <dbReference type="ChEBI" id="CHEBI:58336"/>
        <dbReference type="ChEBI" id="CHEBI:58601"/>
        <dbReference type="ChEBI" id="CHEBI:58885"/>
        <dbReference type="ChEBI" id="CHEBI:66914"/>
        <dbReference type="EC" id="2.7.7.12"/>
    </reaction>
</comment>
<sequence>MWRSSGRLADGRQIIYYDETPATGRAAVQDRRPLPPIAAMSQLRRDPLLDDWVVLAAHRQDRTFLPPPDQCPLDPTHGDRLTEIPAADYDVVVFENRFPSLATPAGPAPEPPTDPALDARTGAGRCELVCFTADHTASFADLTPRRARTVIEAWADRTAELNALPEVANVYAFENRGEEIGVTLHHPHGQIYGYPFAPPRIRRMVAAARAHRERTGGNLFDDVVAAERAAGRRVVIETSHWIGFVPAAARWPYEVRLFPRRRVPGLHRLDDAQRDDLAAVYLALLRAFDRLFPTPAPYIAAWHQAPVDAAGVPDPDFGLHLQLFTLRRAAGKLKYLAGSESGMEAWINDVAPEDAAGRLRAVLDPVPAGATDHTEQGAL</sequence>
<evidence type="ECO:0000256" key="2">
    <source>
        <dbReference type="ARBA" id="ARBA00001947"/>
    </source>
</evidence>
<dbReference type="PANTHER" id="PTHR11943">
    <property type="entry name" value="GALACTOSE-1-PHOSPHATE URIDYLYLTRANSFERASE"/>
    <property type="match status" value="1"/>
</dbReference>
<evidence type="ECO:0000313" key="17">
    <source>
        <dbReference type="EMBL" id="MFC7331203.1"/>
    </source>
</evidence>
<dbReference type="InterPro" id="IPR001937">
    <property type="entry name" value="GalP_UDPtransf1"/>
</dbReference>
<dbReference type="Gene3D" id="3.30.428.10">
    <property type="entry name" value="HIT-like"/>
    <property type="match status" value="2"/>
</dbReference>
<evidence type="ECO:0000256" key="9">
    <source>
        <dbReference type="ARBA" id="ARBA00022723"/>
    </source>
</evidence>
<dbReference type="EC" id="2.7.7.12" evidence="5 13"/>
<evidence type="ECO:0000256" key="5">
    <source>
        <dbReference type="ARBA" id="ARBA00012384"/>
    </source>
</evidence>
<evidence type="ECO:0000256" key="8">
    <source>
        <dbReference type="ARBA" id="ARBA00022695"/>
    </source>
</evidence>
<evidence type="ECO:0000259" key="16">
    <source>
        <dbReference type="Pfam" id="PF02744"/>
    </source>
</evidence>
<dbReference type="InterPro" id="IPR019779">
    <property type="entry name" value="GalP_UDPtransf1_His-AS"/>
</dbReference>
<dbReference type="CDD" id="cd00608">
    <property type="entry name" value="GalT"/>
    <property type="match status" value="1"/>
</dbReference>
<evidence type="ECO:0000256" key="4">
    <source>
        <dbReference type="ARBA" id="ARBA00010951"/>
    </source>
</evidence>
<dbReference type="InterPro" id="IPR036265">
    <property type="entry name" value="HIT-like_sf"/>
</dbReference>
<keyword evidence="10" id="KW-0862">Zinc</keyword>
<comment type="caution">
    <text evidence="17">The sequence shown here is derived from an EMBL/GenBank/DDBJ whole genome shotgun (WGS) entry which is preliminary data.</text>
</comment>
<proteinExistence type="inferred from homology"/>
<organism evidence="17 18">
    <name type="scientific">Marinactinospora rubrisoli</name>
    <dbReference type="NCBI Taxonomy" id="2715399"/>
    <lineage>
        <taxon>Bacteria</taxon>
        <taxon>Bacillati</taxon>
        <taxon>Actinomycetota</taxon>
        <taxon>Actinomycetes</taxon>
        <taxon>Streptosporangiales</taxon>
        <taxon>Nocardiopsidaceae</taxon>
        <taxon>Marinactinospora</taxon>
    </lineage>
</organism>
<dbReference type="EMBL" id="JBHTBH010000017">
    <property type="protein sequence ID" value="MFC7331203.1"/>
    <property type="molecule type" value="Genomic_DNA"/>
</dbReference>
<evidence type="ECO:0000259" key="15">
    <source>
        <dbReference type="Pfam" id="PF01087"/>
    </source>
</evidence>
<accession>A0ABW2KMX1</accession>
<feature type="domain" description="Galactose-1-phosphate uridyl transferase C-terminal" evidence="16">
    <location>
        <begin position="213"/>
        <end position="362"/>
    </location>
</feature>
<keyword evidence="9 14" id="KW-0479">Metal-binding</keyword>
<evidence type="ECO:0000256" key="12">
    <source>
        <dbReference type="ARBA" id="ARBA00023277"/>
    </source>
</evidence>
<dbReference type="InterPro" id="IPR005849">
    <property type="entry name" value="GalP_Utransf_N"/>
</dbReference>
<dbReference type="PROSITE" id="PS00117">
    <property type="entry name" value="GAL_P_UDP_TRANSF_I"/>
    <property type="match status" value="1"/>
</dbReference>
<evidence type="ECO:0000256" key="11">
    <source>
        <dbReference type="ARBA" id="ARBA00023144"/>
    </source>
</evidence>
<protein>
    <recommendedName>
        <fullName evidence="6 13">Galactose-1-phosphate uridylyltransferase</fullName>
        <ecNumber evidence="5 13">2.7.7.12</ecNumber>
    </recommendedName>
</protein>
<evidence type="ECO:0000256" key="13">
    <source>
        <dbReference type="NCBIfam" id="TIGR00209"/>
    </source>
</evidence>
<evidence type="ECO:0000256" key="10">
    <source>
        <dbReference type="ARBA" id="ARBA00022833"/>
    </source>
</evidence>
<evidence type="ECO:0000256" key="7">
    <source>
        <dbReference type="ARBA" id="ARBA00022679"/>
    </source>
</evidence>
<keyword evidence="8 14" id="KW-0548">Nucleotidyltransferase</keyword>
<comment type="pathway">
    <text evidence="3 14">Carbohydrate metabolism; galactose metabolism.</text>
</comment>
<gene>
    <name evidence="17" type="primary">galT</name>
    <name evidence="17" type="ORF">ACFQRF_26030</name>
</gene>
<name>A0ABW2KMX1_9ACTN</name>
<keyword evidence="18" id="KW-1185">Reference proteome</keyword>
<dbReference type="RefSeq" id="WP_379873897.1">
    <property type="nucleotide sequence ID" value="NZ_JBHTBH010000017.1"/>
</dbReference>
<keyword evidence="12 14" id="KW-0119">Carbohydrate metabolism</keyword>
<dbReference type="Pfam" id="PF01087">
    <property type="entry name" value="GalP_UDP_transf"/>
    <property type="match status" value="1"/>
</dbReference>
<dbReference type="GO" id="GO:0008108">
    <property type="term" value="F:UDP-glucose:hexose-1-phosphate uridylyltransferase activity"/>
    <property type="evidence" value="ECO:0007669"/>
    <property type="project" value="UniProtKB-EC"/>
</dbReference>
<dbReference type="PANTHER" id="PTHR11943:SF1">
    <property type="entry name" value="GALACTOSE-1-PHOSPHATE URIDYLYLTRANSFERASE"/>
    <property type="match status" value="1"/>
</dbReference>
<dbReference type="SUPFAM" id="SSF54197">
    <property type="entry name" value="HIT-like"/>
    <property type="match status" value="2"/>
</dbReference>
<dbReference type="Pfam" id="PF02744">
    <property type="entry name" value="GalP_UDP_tr_C"/>
    <property type="match status" value="1"/>
</dbReference>
<evidence type="ECO:0000256" key="1">
    <source>
        <dbReference type="ARBA" id="ARBA00001107"/>
    </source>
</evidence>
<evidence type="ECO:0000256" key="14">
    <source>
        <dbReference type="RuleBase" id="RU000506"/>
    </source>
</evidence>
<evidence type="ECO:0000313" key="18">
    <source>
        <dbReference type="Proteomes" id="UP001596540"/>
    </source>
</evidence>
<reference evidence="18" key="1">
    <citation type="journal article" date="2019" name="Int. J. Syst. Evol. Microbiol.">
        <title>The Global Catalogue of Microorganisms (GCM) 10K type strain sequencing project: providing services to taxonomists for standard genome sequencing and annotation.</title>
        <authorList>
            <consortium name="The Broad Institute Genomics Platform"/>
            <consortium name="The Broad Institute Genome Sequencing Center for Infectious Disease"/>
            <person name="Wu L."/>
            <person name="Ma J."/>
        </authorList>
    </citation>
    <scope>NUCLEOTIDE SEQUENCE [LARGE SCALE GENOMIC DNA]</scope>
    <source>
        <strain evidence="18">CGMCC 4.7382</strain>
    </source>
</reference>